<dbReference type="Proteomes" id="UP000824596">
    <property type="component" value="Unassembled WGS sequence"/>
</dbReference>
<evidence type="ECO:0000256" key="1">
    <source>
        <dbReference type="SAM" id="MobiDB-lite"/>
    </source>
</evidence>
<reference evidence="2" key="1">
    <citation type="submission" date="2021-09" db="EMBL/GenBank/DDBJ databases">
        <title>A high-quality genome of the endoparasitic fungus Hirsutella rhossiliensis with a comparison of Hirsutella genomes reveals transposable elements contributing to genome size variation.</title>
        <authorList>
            <person name="Lin R."/>
            <person name="Jiao Y."/>
            <person name="Sun X."/>
            <person name="Ling J."/>
            <person name="Xie B."/>
            <person name="Cheng X."/>
        </authorList>
    </citation>
    <scope>NUCLEOTIDE SEQUENCE</scope>
    <source>
        <strain evidence="2">HR02</strain>
    </source>
</reference>
<evidence type="ECO:0008006" key="4">
    <source>
        <dbReference type="Google" id="ProtNLM"/>
    </source>
</evidence>
<name>A0A9P8MQ25_9HYPO</name>
<feature type="compositionally biased region" description="Polar residues" evidence="1">
    <location>
        <begin position="200"/>
        <end position="215"/>
    </location>
</feature>
<feature type="region of interest" description="Disordered" evidence="1">
    <location>
        <begin position="194"/>
        <end position="216"/>
    </location>
</feature>
<proteinExistence type="predicted"/>
<evidence type="ECO:0000313" key="3">
    <source>
        <dbReference type="Proteomes" id="UP000824596"/>
    </source>
</evidence>
<dbReference type="EMBL" id="JAIZPD010000014">
    <property type="protein sequence ID" value="KAH0959002.1"/>
    <property type="molecule type" value="Genomic_DNA"/>
</dbReference>
<comment type="caution">
    <text evidence="2">The sequence shown here is derived from an EMBL/GenBank/DDBJ whole genome shotgun (WGS) entry which is preliminary data.</text>
</comment>
<dbReference type="AlphaFoldDB" id="A0A9P8MQ25"/>
<dbReference type="GeneID" id="68359176"/>
<feature type="region of interest" description="Disordered" evidence="1">
    <location>
        <begin position="607"/>
        <end position="626"/>
    </location>
</feature>
<protein>
    <recommendedName>
        <fullName evidence="4">Polyprotein</fullName>
    </recommendedName>
</protein>
<evidence type="ECO:0000313" key="2">
    <source>
        <dbReference type="EMBL" id="KAH0959002.1"/>
    </source>
</evidence>
<sequence length="720" mass="82099">MTRNGRPTWRQFGRQYTPYRTLPPRDVPNTPTNAQTLALFVKIWNKEDAYSGQPYDLLDDKIRNFLTTCRSVEVPESQLHAFLPRALTGRAKTYYDLYLDPDLTFAAAYRQLKQHFDTNVNLEHYHTDWSTITFNSVRSKHSDKDLHAVLDIMLDKLQLCQRAIGPEIAGESNLRNAVIRACRGTPELNTQWYTDRKYQQNRPPFRNNNSANPKRQPQRKKVCFICGKAGCWSTKHTIEERKQSRMYFLNAHNASDTTPDFAMFLAEFEGHELDETPVPDYDTADEIDDEDPAIGSLFFTQSFLADYAVLHRLTKEDAYSAPQKAPAQQFLVDDRYTTRYQGIMLDTGASDVSTAGLDQFHAWQREDHCATLDTTRAGQAGISFGDGPRIVCAGHDDIDEQFTLRDDREFNFEITADVVQIGGKPVLHVIDEATAFQGARQVPIEAHNSIGKVERHTALRRAYDILQAELGSKNKPKTGVANLSKKEVNHYDHAVQLRREGHITTPGAPFEQSDTQEINNLIAQGVFEFIRFDPVAHKGQRLFKARMVREVKGLGPTTRPYEKSRLSKTPLNPESGLHWFVTYYRHHPAGFGMVAMQTDDTLLLASLSSRPQKKERSRRLSSARNQGASYRPRLLEFNGCTLLAEKTTLSSSRRAKARTRARAYIASICQPEATFDYSVAAQVQQPEAPDYKTLNKRIQWQTDNLQRGLRYVPLAFRLRS</sequence>
<dbReference type="OrthoDB" id="4948765at2759"/>
<keyword evidence="3" id="KW-1185">Reference proteome</keyword>
<organism evidence="2 3">
    <name type="scientific">Hirsutella rhossiliensis</name>
    <dbReference type="NCBI Taxonomy" id="111463"/>
    <lineage>
        <taxon>Eukaryota</taxon>
        <taxon>Fungi</taxon>
        <taxon>Dikarya</taxon>
        <taxon>Ascomycota</taxon>
        <taxon>Pezizomycotina</taxon>
        <taxon>Sordariomycetes</taxon>
        <taxon>Hypocreomycetidae</taxon>
        <taxon>Hypocreales</taxon>
        <taxon>Ophiocordycipitaceae</taxon>
        <taxon>Hirsutella</taxon>
    </lineage>
</organism>
<gene>
    <name evidence="2" type="ORF">HRG_10047</name>
</gene>
<feature type="compositionally biased region" description="Basic residues" evidence="1">
    <location>
        <begin position="611"/>
        <end position="621"/>
    </location>
</feature>
<dbReference type="RefSeq" id="XP_044716515.1">
    <property type="nucleotide sequence ID" value="XM_044868518.1"/>
</dbReference>
<accession>A0A9P8MQ25</accession>